<name>A0ABQ1LIE0_9PROT</name>
<dbReference type="InterPro" id="IPR043504">
    <property type="entry name" value="Peptidase_S1_PA_chymotrypsin"/>
</dbReference>
<evidence type="ECO:0000256" key="1">
    <source>
        <dbReference type="ARBA" id="ARBA00022729"/>
    </source>
</evidence>
<dbReference type="EMBL" id="BMCH01000001">
    <property type="protein sequence ID" value="GGC23610.1"/>
    <property type="molecule type" value="Genomic_DNA"/>
</dbReference>
<feature type="chain" id="PRO_5045157840" description="Peptidase S1 domain-containing protein" evidence="2">
    <location>
        <begin position="31"/>
        <end position="249"/>
    </location>
</feature>
<evidence type="ECO:0000259" key="3">
    <source>
        <dbReference type="PROSITE" id="PS50240"/>
    </source>
</evidence>
<dbReference type="PANTHER" id="PTHR15462:SF8">
    <property type="entry name" value="SERINE PROTEASE"/>
    <property type="match status" value="1"/>
</dbReference>
<keyword evidence="5" id="KW-1185">Reference proteome</keyword>
<accession>A0ABQ1LIE0</accession>
<evidence type="ECO:0000313" key="5">
    <source>
        <dbReference type="Proteomes" id="UP000637769"/>
    </source>
</evidence>
<dbReference type="InterPro" id="IPR009003">
    <property type="entry name" value="Peptidase_S1_PA"/>
</dbReference>
<feature type="signal peptide" evidence="2">
    <location>
        <begin position="1"/>
        <end position="30"/>
    </location>
</feature>
<protein>
    <recommendedName>
        <fullName evidence="3">Peptidase S1 domain-containing protein</fullName>
    </recommendedName>
</protein>
<dbReference type="Gene3D" id="2.40.10.10">
    <property type="entry name" value="Trypsin-like serine proteases"/>
    <property type="match status" value="2"/>
</dbReference>
<dbReference type="PROSITE" id="PS00134">
    <property type="entry name" value="TRYPSIN_HIS"/>
    <property type="match status" value="1"/>
</dbReference>
<gene>
    <name evidence="4" type="ORF">GCM10007207_06070</name>
</gene>
<dbReference type="InterPro" id="IPR050966">
    <property type="entry name" value="Glutamyl_endopeptidase"/>
</dbReference>
<organism evidence="4 5">
    <name type="scientific">Asaia siamensis</name>
    <dbReference type="NCBI Taxonomy" id="110479"/>
    <lineage>
        <taxon>Bacteria</taxon>
        <taxon>Pseudomonadati</taxon>
        <taxon>Pseudomonadota</taxon>
        <taxon>Alphaproteobacteria</taxon>
        <taxon>Acetobacterales</taxon>
        <taxon>Acetobacteraceae</taxon>
        <taxon>Asaia</taxon>
    </lineage>
</organism>
<proteinExistence type="predicted"/>
<dbReference type="SUPFAM" id="SSF50494">
    <property type="entry name" value="Trypsin-like serine proteases"/>
    <property type="match status" value="1"/>
</dbReference>
<dbReference type="PANTHER" id="PTHR15462">
    <property type="entry name" value="SERINE PROTEASE"/>
    <property type="match status" value="1"/>
</dbReference>
<dbReference type="InterPro" id="IPR018114">
    <property type="entry name" value="TRYPSIN_HIS"/>
</dbReference>
<dbReference type="Proteomes" id="UP000637769">
    <property type="component" value="Unassembled WGS sequence"/>
</dbReference>
<dbReference type="Pfam" id="PF13365">
    <property type="entry name" value="Trypsin_2"/>
    <property type="match status" value="1"/>
</dbReference>
<comment type="caution">
    <text evidence="4">The sequence shown here is derived from an EMBL/GenBank/DDBJ whole genome shotgun (WGS) entry which is preliminary data.</text>
</comment>
<keyword evidence="1 2" id="KW-0732">Signal</keyword>
<evidence type="ECO:0000256" key="2">
    <source>
        <dbReference type="SAM" id="SignalP"/>
    </source>
</evidence>
<dbReference type="PROSITE" id="PS50240">
    <property type="entry name" value="TRYPSIN_DOM"/>
    <property type="match status" value="1"/>
</dbReference>
<sequence length="249" mass="26288">MYSLTAQRVVGAACLALLMMATCAGAPARAARIVLPGIGAGARHVIDVNREPWRILGRVQTELGARCTGFMVAPSVIMTAAHCLWRDEAANFVQPSSIHFMLGYDTGSWRATARAVRFVIAPSYDPYHPLRTSQGDHATVILDHALVKTNELLPIVAAEPGAPAMLAGYQQDRMELAMGDLACHVVHVRGQLVDHDCAATHGASGAPLLVQTDGKWGIAGIDVTAREGQGGTAVGFTNEGVSNKSVKGK</sequence>
<reference evidence="5" key="1">
    <citation type="journal article" date="2019" name="Int. J. Syst. Evol. Microbiol.">
        <title>The Global Catalogue of Microorganisms (GCM) 10K type strain sequencing project: providing services to taxonomists for standard genome sequencing and annotation.</title>
        <authorList>
            <consortium name="The Broad Institute Genomics Platform"/>
            <consortium name="The Broad Institute Genome Sequencing Center for Infectious Disease"/>
            <person name="Wu L."/>
            <person name="Ma J."/>
        </authorList>
    </citation>
    <scope>NUCLEOTIDE SEQUENCE [LARGE SCALE GENOMIC DNA]</scope>
    <source>
        <strain evidence="5">CCM 7132</strain>
    </source>
</reference>
<dbReference type="InterPro" id="IPR001254">
    <property type="entry name" value="Trypsin_dom"/>
</dbReference>
<dbReference type="RefSeq" id="WP_229719502.1">
    <property type="nucleotide sequence ID" value="NZ_BMCH01000001.1"/>
</dbReference>
<feature type="domain" description="Peptidase S1" evidence="3">
    <location>
        <begin position="38"/>
        <end position="238"/>
    </location>
</feature>
<evidence type="ECO:0000313" key="4">
    <source>
        <dbReference type="EMBL" id="GGC23610.1"/>
    </source>
</evidence>